<feature type="compositionally biased region" description="Basic and acidic residues" evidence="1">
    <location>
        <begin position="25"/>
        <end position="96"/>
    </location>
</feature>
<proteinExistence type="predicted"/>
<dbReference type="OrthoDB" id="10527158at2759"/>
<gene>
    <name evidence="2" type="ORF">BO87DRAFT_320951</name>
</gene>
<dbReference type="EMBL" id="KZ821500">
    <property type="protein sequence ID" value="PYH28994.1"/>
    <property type="molecule type" value="Genomic_DNA"/>
</dbReference>
<feature type="non-terminal residue" evidence="2">
    <location>
        <position position="1"/>
    </location>
</feature>
<sequence length="164" mass="17694">GADEARRCAHGGEKGGQAERGGPCDPKETSESEKGTADHEGDRAGPRVEEEEKKEERIDYYLVCKAERETKKRGGGKGEGERGKTRQTDRQTERSKPVTAEGSPDLVGCSPGRHLGSLNLALHAGDSLGVSIGLNGRNENQFPRAAEALVAADPGRFRTYLRHE</sequence>
<name>A0A318Y591_ASPNB</name>
<feature type="compositionally biased region" description="Basic and acidic residues" evidence="1">
    <location>
        <begin position="1"/>
        <end position="17"/>
    </location>
</feature>
<evidence type="ECO:0000256" key="1">
    <source>
        <dbReference type="SAM" id="MobiDB-lite"/>
    </source>
</evidence>
<organism evidence="2 3">
    <name type="scientific">Aspergillus neoniger (strain CBS 115656)</name>
    <dbReference type="NCBI Taxonomy" id="1448310"/>
    <lineage>
        <taxon>Eukaryota</taxon>
        <taxon>Fungi</taxon>
        <taxon>Dikarya</taxon>
        <taxon>Ascomycota</taxon>
        <taxon>Pezizomycotina</taxon>
        <taxon>Eurotiomycetes</taxon>
        <taxon>Eurotiomycetidae</taxon>
        <taxon>Eurotiales</taxon>
        <taxon>Aspergillaceae</taxon>
        <taxon>Aspergillus</taxon>
        <taxon>Aspergillus subgen. Circumdati</taxon>
    </lineage>
</organism>
<dbReference type="Proteomes" id="UP000247647">
    <property type="component" value="Unassembled WGS sequence"/>
</dbReference>
<reference evidence="2" key="1">
    <citation type="submission" date="2016-12" db="EMBL/GenBank/DDBJ databases">
        <title>The genomes of Aspergillus section Nigri reveals drivers in fungal speciation.</title>
        <authorList>
            <consortium name="DOE Joint Genome Institute"/>
            <person name="Vesth T.C."/>
            <person name="Nybo J."/>
            <person name="Theobald S."/>
            <person name="Brandl J."/>
            <person name="Frisvad J.C."/>
            <person name="Nielsen K.F."/>
            <person name="Lyhne E.K."/>
            <person name="Kogle M.E."/>
            <person name="Kuo A."/>
            <person name="Riley R."/>
            <person name="Clum A."/>
            <person name="Nolan M."/>
            <person name="Lipzen A."/>
            <person name="Salamov A."/>
            <person name="Henrissat B."/>
            <person name="Wiebenga A."/>
            <person name="De Vries R.P."/>
            <person name="Grigoriev I.V."/>
            <person name="Mortensen U.H."/>
            <person name="Andersen M.R."/>
            <person name="Baker S.E."/>
        </authorList>
    </citation>
    <scope>NUCLEOTIDE SEQUENCE [LARGE SCALE GENOMIC DNA]</scope>
    <source>
        <strain evidence="2">CBS 115656</strain>
    </source>
</reference>
<protein>
    <submittedName>
        <fullName evidence="2">Uncharacterized protein</fullName>
    </submittedName>
</protein>
<evidence type="ECO:0000313" key="3">
    <source>
        <dbReference type="Proteomes" id="UP000247647"/>
    </source>
</evidence>
<evidence type="ECO:0000313" key="2">
    <source>
        <dbReference type="EMBL" id="PYH28994.1"/>
    </source>
</evidence>
<dbReference type="GeneID" id="37122370"/>
<accession>A0A318Y591</accession>
<dbReference type="RefSeq" id="XP_025474472.1">
    <property type="nucleotide sequence ID" value="XM_025619914.1"/>
</dbReference>
<keyword evidence="3" id="KW-1185">Reference proteome</keyword>
<dbReference type="AlphaFoldDB" id="A0A318Y591"/>
<feature type="region of interest" description="Disordered" evidence="1">
    <location>
        <begin position="1"/>
        <end position="110"/>
    </location>
</feature>